<gene>
    <name evidence="1" type="ORF">SIAM614_15932</name>
</gene>
<accession>A0NWD3</accession>
<name>A0NWD3_ROSAI</name>
<proteinExistence type="predicted"/>
<dbReference type="Proteomes" id="UP000004848">
    <property type="component" value="Unassembled WGS sequence"/>
</dbReference>
<protein>
    <submittedName>
        <fullName evidence="1">Uncharacterized protein</fullName>
    </submittedName>
</protein>
<dbReference type="EMBL" id="AAUW01000012">
    <property type="protein sequence ID" value="EAV42849.1"/>
    <property type="molecule type" value="Genomic_DNA"/>
</dbReference>
<sequence>MSRRYCLQIRQEAEIRRNILRFPQVEYIFFDYPNAQYWWCLATFETVIFFEMTG</sequence>
<dbReference type="AlphaFoldDB" id="A0NWD3"/>
<comment type="caution">
    <text evidence="1">The sequence shown here is derived from an EMBL/GenBank/DDBJ whole genome shotgun (WGS) entry which is preliminary data.</text>
</comment>
<evidence type="ECO:0000313" key="1">
    <source>
        <dbReference type="EMBL" id="EAV42849.1"/>
    </source>
</evidence>
<organism evidence="1 2">
    <name type="scientific">Roseibium aggregatum (strain ATCC 25650 / DSM 13394 / JCM 20685 / NBRC 16684 / NCIMB 2208 / IAM 12614 / B1)</name>
    <name type="common">Stappia aggregata</name>
    <dbReference type="NCBI Taxonomy" id="384765"/>
    <lineage>
        <taxon>Bacteria</taxon>
        <taxon>Pseudomonadati</taxon>
        <taxon>Pseudomonadota</taxon>
        <taxon>Alphaproteobacteria</taxon>
        <taxon>Hyphomicrobiales</taxon>
        <taxon>Stappiaceae</taxon>
        <taxon>Roseibium</taxon>
    </lineage>
</organism>
<reference evidence="1 2" key="1">
    <citation type="submission" date="2006-05" db="EMBL/GenBank/DDBJ databases">
        <authorList>
            <person name="King G."/>
            <person name="Ferriera S."/>
            <person name="Johnson J."/>
            <person name="Kravitz S."/>
            <person name="Beeson K."/>
            <person name="Sutton G."/>
            <person name="Rogers Y.-H."/>
            <person name="Friedman R."/>
            <person name="Frazier M."/>
            <person name="Venter J.C."/>
        </authorList>
    </citation>
    <scope>NUCLEOTIDE SEQUENCE [LARGE SCALE GENOMIC DNA]</scope>
    <source>
        <strain evidence="2">ATCC 25650 / DSM 13394 / JCM 20685 / NBRC 16684 / NCIMB 2208 / IAM 12614 / B1</strain>
    </source>
</reference>
<evidence type="ECO:0000313" key="2">
    <source>
        <dbReference type="Proteomes" id="UP000004848"/>
    </source>
</evidence>